<evidence type="ECO:0000313" key="3">
    <source>
        <dbReference type="Proteomes" id="UP001500618"/>
    </source>
</evidence>
<dbReference type="SUPFAM" id="SSF54593">
    <property type="entry name" value="Glyoxalase/Bleomycin resistance protein/Dihydroxybiphenyl dioxygenase"/>
    <property type="match status" value="1"/>
</dbReference>
<reference evidence="2 3" key="1">
    <citation type="journal article" date="2019" name="Int. J. Syst. Evol. Microbiol.">
        <title>The Global Catalogue of Microorganisms (GCM) 10K type strain sequencing project: providing services to taxonomists for standard genome sequencing and annotation.</title>
        <authorList>
            <consortium name="The Broad Institute Genomics Platform"/>
            <consortium name="The Broad Institute Genome Sequencing Center for Infectious Disease"/>
            <person name="Wu L."/>
            <person name="Ma J."/>
        </authorList>
    </citation>
    <scope>NUCLEOTIDE SEQUENCE [LARGE SCALE GENOMIC DNA]</scope>
    <source>
        <strain evidence="2 3">JCM 14718</strain>
    </source>
</reference>
<name>A0ABN2IJP4_9ACTN</name>
<dbReference type="PANTHER" id="PTHR35908:SF1">
    <property type="entry name" value="CONSERVED PROTEIN"/>
    <property type="match status" value="1"/>
</dbReference>
<gene>
    <name evidence="2" type="ORF">GCM10009765_64760</name>
</gene>
<evidence type="ECO:0000259" key="1">
    <source>
        <dbReference type="Pfam" id="PF18029"/>
    </source>
</evidence>
<organism evidence="2 3">
    <name type="scientific">Fodinicola feengrottensis</name>
    <dbReference type="NCBI Taxonomy" id="435914"/>
    <lineage>
        <taxon>Bacteria</taxon>
        <taxon>Bacillati</taxon>
        <taxon>Actinomycetota</taxon>
        <taxon>Actinomycetes</taxon>
        <taxon>Mycobacteriales</taxon>
        <taxon>Fodinicola</taxon>
    </lineage>
</organism>
<comment type="caution">
    <text evidence="2">The sequence shown here is derived from an EMBL/GenBank/DDBJ whole genome shotgun (WGS) entry which is preliminary data.</text>
</comment>
<dbReference type="RefSeq" id="WP_344314044.1">
    <property type="nucleotide sequence ID" value="NZ_BAAANY010000031.1"/>
</dbReference>
<accession>A0ABN2IJP4</accession>
<dbReference type="Gene3D" id="3.10.180.10">
    <property type="entry name" value="2,3-Dihydroxybiphenyl 1,2-Dioxygenase, domain 1"/>
    <property type="match status" value="2"/>
</dbReference>
<dbReference type="EMBL" id="BAAANY010000031">
    <property type="protein sequence ID" value="GAA1706363.1"/>
    <property type="molecule type" value="Genomic_DNA"/>
</dbReference>
<evidence type="ECO:0000313" key="2">
    <source>
        <dbReference type="EMBL" id="GAA1706363.1"/>
    </source>
</evidence>
<feature type="domain" description="Glyoxalase-like" evidence="1">
    <location>
        <begin position="122"/>
        <end position="226"/>
    </location>
</feature>
<feature type="domain" description="Glyoxalase-like" evidence="1">
    <location>
        <begin position="9"/>
        <end position="110"/>
    </location>
</feature>
<keyword evidence="3" id="KW-1185">Reference proteome</keyword>
<dbReference type="Proteomes" id="UP001500618">
    <property type="component" value="Unassembled WGS sequence"/>
</dbReference>
<proteinExistence type="predicted"/>
<dbReference type="Pfam" id="PF18029">
    <property type="entry name" value="Glyoxalase_6"/>
    <property type="match status" value="2"/>
</dbReference>
<sequence length="231" mass="25263">MSLASFRALCLYATDGRALGEFWAAALRRPLSAEGFVELPLSAELPPGRLWVNTAAQLPADQNRVRLDLVVPDWDLKPLLMLGAEVLDDPSDPDEPWALADPEGNEFSLTVVRRRLTTISTVTVDCREPRALAAWWADLIGGQTGSSRSGARAWVGGAPSLPWESWWFEEEPEPGNGPNRWHWDVDLAPGIEPSALVAAGATVLRPAAGDQWWTIMADPEGNVFCAFPPDR</sequence>
<dbReference type="InterPro" id="IPR029068">
    <property type="entry name" value="Glyas_Bleomycin-R_OHBP_Dase"/>
</dbReference>
<protein>
    <submittedName>
        <fullName evidence="2">VOC family protein</fullName>
    </submittedName>
</protein>
<dbReference type="InterPro" id="IPR041581">
    <property type="entry name" value="Glyoxalase_6"/>
</dbReference>
<dbReference type="PANTHER" id="PTHR35908">
    <property type="entry name" value="HYPOTHETICAL FUSION PROTEIN"/>
    <property type="match status" value="1"/>
</dbReference>